<evidence type="ECO:0000313" key="2">
    <source>
        <dbReference type="EMBL" id="EAX97355.1"/>
    </source>
</evidence>
<dbReference type="VEuPathDB" id="TrichDB:TVAGG3_0801200"/>
<gene>
    <name evidence="2" type="ORF">TVAG_498890</name>
</gene>
<proteinExistence type="predicted"/>
<dbReference type="VEuPathDB" id="TrichDB:TVAG_498890"/>
<dbReference type="AlphaFoldDB" id="A2FCJ6"/>
<reference evidence="2" key="2">
    <citation type="journal article" date="2007" name="Science">
        <title>Draft genome sequence of the sexually transmitted pathogen Trichomonas vaginalis.</title>
        <authorList>
            <person name="Carlton J.M."/>
            <person name="Hirt R.P."/>
            <person name="Silva J.C."/>
            <person name="Delcher A.L."/>
            <person name="Schatz M."/>
            <person name="Zhao Q."/>
            <person name="Wortman J.R."/>
            <person name="Bidwell S.L."/>
            <person name="Alsmark U.C.M."/>
            <person name="Besteiro S."/>
            <person name="Sicheritz-Ponten T."/>
            <person name="Noel C.J."/>
            <person name="Dacks J.B."/>
            <person name="Foster P.G."/>
            <person name="Simillion C."/>
            <person name="Van de Peer Y."/>
            <person name="Miranda-Saavedra D."/>
            <person name="Barton G.J."/>
            <person name="Westrop G.D."/>
            <person name="Mueller S."/>
            <person name="Dessi D."/>
            <person name="Fiori P.L."/>
            <person name="Ren Q."/>
            <person name="Paulsen I."/>
            <person name="Zhang H."/>
            <person name="Bastida-Corcuera F.D."/>
            <person name="Simoes-Barbosa A."/>
            <person name="Brown M.T."/>
            <person name="Hayes R.D."/>
            <person name="Mukherjee M."/>
            <person name="Okumura C.Y."/>
            <person name="Schneider R."/>
            <person name="Smith A.J."/>
            <person name="Vanacova S."/>
            <person name="Villalvazo M."/>
            <person name="Haas B.J."/>
            <person name="Pertea M."/>
            <person name="Feldblyum T.V."/>
            <person name="Utterback T.R."/>
            <person name="Shu C.L."/>
            <person name="Osoegawa K."/>
            <person name="de Jong P.J."/>
            <person name="Hrdy I."/>
            <person name="Horvathova L."/>
            <person name="Zubacova Z."/>
            <person name="Dolezal P."/>
            <person name="Malik S.B."/>
            <person name="Logsdon J.M. Jr."/>
            <person name="Henze K."/>
            <person name="Gupta A."/>
            <person name="Wang C.C."/>
            <person name="Dunne R.L."/>
            <person name="Upcroft J.A."/>
            <person name="Upcroft P."/>
            <person name="White O."/>
            <person name="Salzberg S.L."/>
            <person name="Tang P."/>
            <person name="Chiu C.-H."/>
            <person name="Lee Y.-S."/>
            <person name="Embley T.M."/>
            <person name="Coombs G.H."/>
            <person name="Mottram J.C."/>
            <person name="Tachezy J."/>
            <person name="Fraser-Liggett C.M."/>
            <person name="Johnson P.J."/>
        </authorList>
    </citation>
    <scope>NUCLEOTIDE SEQUENCE [LARGE SCALE GENOMIC DNA]</scope>
    <source>
        <strain evidence="2">G3</strain>
    </source>
</reference>
<reference evidence="2" key="1">
    <citation type="submission" date="2006-10" db="EMBL/GenBank/DDBJ databases">
        <authorList>
            <person name="Amadeo P."/>
            <person name="Zhao Q."/>
            <person name="Wortman J."/>
            <person name="Fraser-Liggett C."/>
            <person name="Carlton J."/>
        </authorList>
    </citation>
    <scope>NUCLEOTIDE SEQUENCE</scope>
    <source>
        <strain evidence="2">G3</strain>
    </source>
</reference>
<dbReference type="EMBL" id="DS113718">
    <property type="protein sequence ID" value="EAX97355.1"/>
    <property type="molecule type" value="Genomic_DNA"/>
</dbReference>
<protein>
    <submittedName>
        <fullName evidence="2">Uncharacterized protein</fullName>
    </submittedName>
</protein>
<evidence type="ECO:0000313" key="3">
    <source>
        <dbReference type="Proteomes" id="UP000001542"/>
    </source>
</evidence>
<dbReference type="InParanoid" id="A2FCJ6"/>
<evidence type="ECO:0000256" key="1">
    <source>
        <dbReference type="SAM" id="MobiDB-lite"/>
    </source>
</evidence>
<keyword evidence="3" id="KW-1185">Reference proteome</keyword>
<accession>A2FCJ6</accession>
<name>A2FCJ6_TRIV3</name>
<dbReference type="Proteomes" id="UP000001542">
    <property type="component" value="Unassembled WGS sequence"/>
</dbReference>
<sequence length="189" mass="21844">MAQVALDGKLSCPSPSGIPSPSFWHSESFLPTGKVFLSDRKSPSFRQEKFFLPTGKIFLSDRKNFSSCPSVNHSNFRKLRTFWPTFRKSFSFRQEKFFFPTGKVLPSDRKSSSFRQEKFFLPTGHKRMSDVPPTESIPKPEEPTAPAPQQTKTKTLTFLRLTFYNLNFVRVDVNSERSMRVLYDFVLLP</sequence>
<feature type="region of interest" description="Disordered" evidence="1">
    <location>
        <begin position="124"/>
        <end position="151"/>
    </location>
</feature>
<organism evidence="2 3">
    <name type="scientific">Trichomonas vaginalis (strain ATCC PRA-98 / G3)</name>
    <dbReference type="NCBI Taxonomy" id="412133"/>
    <lineage>
        <taxon>Eukaryota</taxon>
        <taxon>Metamonada</taxon>
        <taxon>Parabasalia</taxon>
        <taxon>Trichomonadida</taxon>
        <taxon>Trichomonadidae</taxon>
        <taxon>Trichomonas</taxon>
    </lineage>
</organism>